<organism evidence="8 9">
    <name type="scientific">Leifsonia tongyongensis</name>
    <dbReference type="NCBI Taxonomy" id="1268043"/>
    <lineage>
        <taxon>Bacteria</taxon>
        <taxon>Bacillati</taxon>
        <taxon>Actinomycetota</taxon>
        <taxon>Actinomycetes</taxon>
        <taxon>Micrococcales</taxon>
        <taxon>Microbacteriaceae</taxon>
        <taxon>Leifsonia</taxon>
    </lineage>
</organism>
<evidence type="ECO:0000256" key="3">
    <source>
        <dbReference type="ARBA" id="ARBA00022692"/>
    </source>
</evidence>
<evidence type="ECO:0000313" key="9">
    <source>
        <dbReference type="Proteomes" id="UP000474967"/>
    </source>
</evidence>
<dbReference type="RefSeq" id="WP_163290376.1">
    <property type="nucleotide sequence ID" value="NZ_JAAGWY010000003.1"/>
</dbReference>
<sequence length="312" mass="31764">MRVDKRAGSVAFDRLATIADTVATLLEAGIAPTAAWTYIAEAADDPLAERVGKAIERGGTVAGALMDGRDRPAPRVQEARATLAASWWVAVESGAPLASCLRACAESFRGQGDTERDIAVALAGPVLTAKMVSVLPLVGLFFGAVLGFDTFGTLTGNPIGWGLLAGGGLLMVLGAAWNVRLTRSAASAGSSSPVGLELLAVALIGGAALPVARGIVADAVRRFLPGDAADAGGDVIEHVLELSVRAGVPAAGLLRSEADRRRRVQRSAGQAAAASLAVRLMLPLGLCVLPSFMLLGVAPLVLVIVSSTFATL</sequence>
<feature type="transmembrane region" description="Helical" evidence="6">
    <location>
        <begin position="198"/>
        <end position="216"/>
    </location>
</feature>
<keyword evidence="9" id="KW-1185">Reference proteome</keyword>
<evidence type="ECO:0000256" key="1">
    <source>
        <dbReference type="ARBA" id="ARBA00004651"/>
    </source>
</evidence>
<feature type="transmembrane region" description="Helical" evidence="6">
    <location>
        <begin position="118"/>
        <end position="146"/>
    </location>
</feature>
<dbReference type="PANTHER" id="PTHR35007">
    <property type="entry name" value="INTEGRAL MEMBRANE PROTEIN-RELATED"/>
    <property type="match status" value="1"/>
</dbReference>
<feature type="transmembrane region" description="Helical" evidence="6">
    <location>
        <begin position="280"/>
        <end position="305"/>
    </location>
</feature>
<dbReference type="PANTHER" id="PTHR35007:SF4">
    <property type="entry name" value="CONSERVED TRANSMEMBRANE PROTEIN-RELATED"/>
    <property type="match status" value="1"/>
</dbReference>
<reference evidence="8 9" key="1">
    <citation type="journal article" date="2014" name="J. Microbiol.">
        <title>Diaminobutyricibacter tongyongensis gen. nov., sp. nov. and Homoserinibacter gongjuensis gen. nov., sp. nov. belong to the family Microbacteriaceae.</title>
        <authorList>
            <person name="Kim S.J."/>
            <person name="Ahn J.H."/>
            <person name="Weon H.Y."/>
            <person name="Hamada M."/>
            <person name="Suzuki K."/>
            <person name="Kwon S.W."/>
        </authorList>
    </citation>
    <scope>NUCLEOTIDE SEQUENCE [LARGE SCALE GENOMIC DNA]</scope>
    <source>
        <strain evidence="8 9">NBRC 108724</strain>
    </source>
</reference>
<keyword evidence="2" id="KW-1003">Cell membrane</keyword>
<evidence type="ECO:0000256" key="6">
    <source>
        <dbReference type="SAM" id="Phobius"/>
    </source>
</evidence>
<dbReference type="GO" id="GO:0005886">
    <property type="term" value="C:plasma membrane"/>
    <property type="evidence" value="ECO:0007669"/>
    <property type="project" value="UniProtKB-SubCell"/>
</dbReference>
<gene>
    <name evidence="8" type="ORF">G3T36_13640</name>
</gene>
<name>A0A6L9XZR0_9MICO</name>
<evidence type="ECO:0000256" key="2">
    <source>
        <dbReference type="ARBA" id="ARBA00022475"/>
    </source>
</evidence>
<dbReference type="InterPro" id="IPR018076">
    <property type="entry name" value="T2SS_GspF_dom"/>
</dbReference>
<feature type="domain" description="Type II secretion system protein GspF" evidence="7">
    <location>
        <begin position="19"/>
        <end position="142"/>
    </location>
</feature>
<evidence type="ECO:0000259" key="7">
    <source>
        <dbReference type="Pfam" id="PF00482"/>
    </source>
</evidence>
<keyword evidence="5 6" id="KW-0472">Membrane</keyword>
<evidence type="ECO:0000256" key="5">
    <source>
        <dbReference type="ARBA" id="ARBA00023136"/>
    </source>
</evidence>
<evidence type="ECO:0000313" key="8">
    <source>
        <dbReference type="EMBL" id="NEN06903.1"/>
    </source>
</evidence>
<protein>
    <submittedName>
        <fullName evidence="8">Type II secretion system F family protein</fullName>
    </submittedName>
</protein>
<comment type="subcellular location">
    <subcellularLocation>
        <location evidence="1">Cell membrane</location>
        <topology evidence="1">Multi-pass membrane protein</topology>
    </subcellularLocation>
</comment>
<dbReference type="Pfam" id="PF00482">
    <property type="entry name" value="T2SSF"/>
    <property type="match status" value="1"/>
</dbReference>
<proteinExistence type="predicted"/>
<evidence type="ECO:0000256" key="4">
    <source>
        <dbReference type="ARBA" id="ARBA00022989"/>
    </source>
</evidence>
<keyword evidence="4 6" id="KW-1133">Transmembrane helix</keyword>
<dbReference type="AlphaFoldDB" id="A0A6L9XZR0"/>
<dbReference type="Proteomes" id="UP000474967">
    <property type="component" value="Unassembled WGS sequence"/>
</dbReference>
<comment type="caution">
    <text evidence="8">The sequence shown here is derived from an EMBL/GenBank/DDBJ whole genome shotgun (WGS) entry which is preliminary data.</text>
</comment>
<dbReference type="EMBL" id="JAAGWY010000003">
    <property type="protein sequence ID" value="NEN06903.1"/>
    <property type="molecule type" value="Genomic_DNA"/>
</dbReference>
<keyword evidence="3 6" id="KW-0812">Transmembrane</keyword>
<accession>A0A6L9XZR0</accession>
<feature type="transmembrane region" description="Helical" evidence="6">
    <location>
        <begin position="158"/>
        <end position="177"/>
    </location>
</feature>